<dbReference type="EMBL" id="JAEFCI010009064">
    <property type="protein sequence ID" value="KAG5458045.1"/>
    <property type="molecule type" value="Genomic_DNA"/>
</dbReference>
<comment type="caution">
    <text evidence="4">The sequence shown here is derived from an EMBL/GenBank/DDBJ whole genome shotgun (WGS) entry which is preliminary data.</text>
</comment>
<proteinExistence type="predicted"/>
<evidence type="ECO:0000256" key="1">
    <source>
        <dbReference type="ARBA" id="ARBA00022801"/>
    </source>
</evidence>
<name>A0A8H8DGX3_9FUNG</name>
<dbReference type="GO" id="GO:0016787">
    <property type="term" value="F:hydrolase activity"/>
    <property type="evidence" value="ECO:0007669"/>
    <property type="project" value="UniProtKB-KW"/>
</dbReference>
<evidence type="ECO:0000259" key="3">
    <source>
        <dbReference type="Pfam" id="PF20434"/>
    </source>
</evidence>
<feature type="compositionally biased region" description="Polar residues" evidence="2">
    <location>
        <begin position="1"/>
        <end position="11"/>
    </location>
</feature>
<keyword evidence="1 4" id="KW-0378">Hydrolase</keyword>
<dbReference type="InterPro" id="IPR029058">
    <property type="entry name" value="AB_hydrolase_fold"/>
</dbReference>
<dbReference type="PANTHER" id="PTHR48081">
    <property type="entry name" value="AB HYDROLASE SUPERFAMILY PROTEIN C4A8.06C"/>
    <property type="match status" value="1"/>
</dbReference>
<dbReference type="InterPro" id="IPR050300">
    <property type="entry name" value="GDXG_lipolytic_enzyme"/>
</dbReference>
<dbReference type="Proteomes" id="UP000673691">
    <property type="component" value="Unassembled WGS sequence"/>
</dbReference>
<gene>
    <name evidence="4" type="ORF">BJ554DRAFT_1808</name>
</gene>
<protein>
    <submittedName>
        <fullName evidence="4">Alpha/Beta hydrolase protein</fullName>
    </submittedName>
</protein>
<feature type="region of interest" description="Disordered" evidence="2">
    <location>
        <begin position="1"/>
        <end position="23"/>
    </location>
</feature>
<feature type="domain" description="BD-FAE-like" evidence="3">
    <location>
        <begin position="63"/>
        <end position="268"/>
    </location>
</feature>
<dbReference type="Gene3D" id="3.40.50.1820">
    <property type="entry name" value="alpha/beta hydrolase"/>
    <property type="match status" value="1"/>
</dbReference>
<organism evidence="4 5">
    <name type="scientific">Olpidium bornovanus</name>
    <dbReference type="NCBI Taxonomy" id="278681"/>
    <lineage>
        <taxon>Eukaryota</taxon>
        <taxon>Fungi</taxon>
        <taxon>Fungi incertae sedis</taxon>
        <taxon>Olpidiomycota</taxon>
        <taxon>Olpidiomycotina</taxon>
        <taxon>Olpidiomycetes</taxon>
        <taxon>Olpidiales</taxon>
        <taxon>Olpidiaceae</taxon>
        <taxon>Olpidium</taxon>
    </lineage>
</organism>
<reference evidence="4 5" key="1">
    <citation type="journal article" name="Sci. Rep.">
        <title>Genome-scale phylogenetic analyses confirm Olpidium as the closest living zoosporic fungus to the non-flagellated, terrestrial fungi.</title>
        <authorList>
            <person name="Chang Y."/>
            <person name="Rochon D."/>
            <person name="Sekimoto S."/>
            <person name="Wang Y."/>
            <person name="Chovatia M."/>
            <person name="Sandor L."/>
            <person name="Salamov A."/>
            <person name="Grigoriev I.V."/>
            <person name="Stajich J.E."/>
            <person name="Spatafora J.W."/>
        </authorList>
    </citation>
    <scope>NUCLEOTIDE SEQUENCE [LARGE SCALE GENOMIC DNA]</scope>
    <source>
        <strain evidence="4">S191</strain>
    </source>
</reference>
<evidence type="ECO:0000313" key="4">
    <source>
        <dbReference type="EMBL" id="KAG5458045.1"/>
    </source>
</evidence>
<accession>A0A8H8DGX3</accession>
<dbReference type="PANTHER" id="PTHR48081:SF33">
    <property type="entry name" value="KYNURENINE FORMAMIDASE"/>
    <property type="match status" value="1"/>
</dbReference>
<evidence type="ECO:0000313" key="5">
    <source>
        <dbReference type="Proteomes" id="UP000673691"/>
    </source>
</evidence>
<dbReference type="AlphaFoldDB" id="A0A8H8DGX3"/>
<dbReference type="SUPFAM" id="SSF53474">
    <property type="entry name" value="alpha/beta-Hydrolases"/>
    <property type="match status" value="1"/>
</dbReference>
<dbReference type="Pfam" id="PF20434">
    <property type="entry name" value="BD-FAE"/>
    <property type="match status" value="1"/>
</dbReference>
<keyword evidence="5" id="KW-1185">Reference proteome</keyword>
<sequence length="350" mass="37989">MGTSAQPSVSAWSPADAAGNRETARVGVREVLDVPYGDDGGSCGAANKQAVDFYFPEDPAGAGGSPPPVVVYVHGGAWRTGDRKAYRELANRLASEGSFLVAVVGYRLSSSEQPFLHPGPVVDTARALALVRDKAAEEGYDAGQIYLCGHSAGAQITGLLVLVDKYLGELCPPGSRTLRDCVQGVVAVEGIFDIKRMLDAHPSYIDFVQTAFGPQDNSERALAVLRDASPQYHDVPTDCPNFPHYLVIHSAEDELLEIPPSQAFQEHLNSGGAAACLELGLKGDHFGILHTDEFRRRLVQFVRETRGRPKPRVRERLLQAKRAELRGRSLDIMAEVAVQKPPATFRLHER</sequence>
<dbReference type="OrthoDB" id="6495301at2759"/>
<evidence type="ECO:0000256" key="2">
    <source>
        <dbReference type="SAM" id="MobiDB-lite"/>
    </source>
</evidence>
<dbReference type="InterPro" id="IPR049492">
    <property type="entry name" value="BD-FAE-like_dom"/>
</dbReference>